<protein>
    <submittedName>
        <fullName evidence="1">4-(2'-carboxyphenyl)-4-oxybutyric acid synthase</fullName>
    </submittedName>
</protein>
<dbReference type="EMBL" id="KJ569775">
    <property type="protein sequence ID" value="AIA61136.1"/>
    <property type="molecule type" value="Genomic_DNA"/>
</dbReference>
<dbReference type="Gene3D" id="3.20.20.120">
    <property type="entry name" value="Enolase-like C-terminal domain"/>
    <property type="match status" value="1"/>
</dbReference>
<evidence type="ECO:0000313" key="1">
    <source>
        <dbReference type="EMBL" id="AIA61136.1"/>
    </source>
</evidence>
<name>A0A060ADW1_9RHOD</name>
<sequence length="278" mass="32943">MRINRIEIYAYQTQITSQIRHGWFCQWITSEKEVWSEICCKSAVMQLEKMKAKLLAIDWNWASILSDHHLLQEVDAPLGSMIALVIFQLLKKKKTKMIAINALAPKWNKEHVCVKWKWHQPIQHEWIRVDFNRSKNVEDFLNICWDWKSIEYVEEPVNSIYGLEKLMNVYPIALDESLHDWYKNCAVRDLPKVNLIIKAYKMDSLIRMIDIINAHYGYVTFTSNFETQTGIKNQVELIAWMDLKTPMGFDTIRWIEQVQSEGGMKDEMLCDARILLWD</sequence>
<reference evidence="1" key="1">
    <citation type="submission" date="2014-03" db="EMBL/GenBank/DDBJ databases">
        <title>Metagenomic reconstruction of the complete chloroplast and mitochondrial genomes of a novel unicellular red alga from the Cyanidiaceae family.</title>
        <authorList>
            <person name="Servin-Garciduenas L.E."/>
            <person name="Martinez-Romero E."/>
        </authorList>
    </citation>
    <scope>NUCLEOTIDE SEQUENCE</scope>
    <source>
        <strain evidence="1">MX-AZ01</strain>
    </source>
</reference>
<dbReference type="SUPFAM" id="SSF51604">
    <property type="entry name" value="Enolase C-terminal domain-like"/>
    <property type="match status" value="1"/>
</dbReference>
<accession>A0A060ADW1</accession>
<dbReference type="AlphaFoldDB" id="A0A060ADW1"/>
<keyword evidence="1" id="KW-0934">Plastid</keyword>
<keyword evidence="1" id="KW-0150">Chloroplast</keyword>
<organism evidence="1">
    <name type="scientific">Cyanidiaceae sp. MX-AZ01</name>
    <dbReference type="NCBI Taxonomy" id="1503164"/>
    <lineage>
        <taxon>Eukaryota</taxon>
        <taxon>Rhodophyta</taxon>
        <taxon>Bangiophyceae</taxon>
        <taxon>Cyanidiales</taxon>
        <taxon>Cyanidiaceae</taxon>
    </lineage>
</organism>
<proteinExistence type="predicted"/>
<geneLocation type="chloroplast" evidence="1"/>
<gene>
    <name evidence="1" type="primary">menC</name>
</gene>
<dbReference type="InterPro" id="IPR036849">
    <property type="entry name" value="Enolase-like_C_sf"/>
</dbReference>